<feature type="domain" description="Phosphoribosyltransferase" evidence="2">
    <location>
        <begin position="181"/>
        <end position="242"/>
    </location>
</feature>
<name>A0AAE9VTI9_9GAMM</name>
<sequence length="251" mass="28372">MTCQPSHLKKVYNWLKSKQPCLLCDSPSQQLIPLCTDCEAELPWLSDHCPQCALPMPSQDALCYDCTHNPPLFSQVITPLQFTFPVDTLISRFKYQQNWPYGQLLSSVLGQYLHYTFDEGGRRPDLLLAVPLAKRRQRQRGYNQAQMICDWLAKTVPLDSPQQLLLRTRETVSQQGLSAKARRANLYNAFQITRPEQVRNKHIALVDDVLTTGTTCSIISALLLQHGAARVDVYCLARTGKPQGNLSDTGR</sequence>
<gene>
    <name evidence="4" type="ORF">O6P33_01795</name>
</gene>
<dbReference type="PANTHER" id="PTHR47505:SF1">
    <property type="entry name" value="DNA UTILIZATION PROTEIN YHGH"/>
    <property type="match status" value="1"/>
</dbReference>
<dbReference type="InterPro" id="IPR051910">
    <property type="entry name" value="ComF/GntX_DNA_util-trans"/>
</dbReference>
<dbReference type="SUPFAM" id="SSF53271">
    <property type="entry name" value="PRTase-like"/>
    <property type="match status" value="1"/>
</dbReference>
<organism evidence="4 5">
    <name type="scientific">Denitrificimonas caeni</name>
    <dbReference type="NCBI Taxonomy" id="521720"/>
    <lineage>
        <taxon>Bacteria</taxon>
        <taxon>Pseudomonadati</taxon>
        <taxon>Pseudomonadota</taxon>
        <taxon>Gammaproteobacteria</taxon>
        <taxon>Pseudomonadales</taxon>
        <taxon>Pseudomonadaceae</taxon>
        <taxon>Denitrificimonas</taxon>
    </lineage>
</organism>
<dbReference type="InterPro" id="IPR029057">
    <property type="entry name" value="PRTase-like"/>
</dbReference>
<proteinExistence type="inferred from homology"/>
<dbReference type="PANTHER" id="PTHR47505">
    <property type="entry name" value="DNA UTILIZATION PROTEIN YHGH"/>
    <property type="match status" value="1"/>
</dbReference>
<feature type="domain" description="Double zinc ribbon" evidence="3">
    <location>
        <begin position="21"/>
        <end position="66"/>
    </location>
</feature>
<dbReference type="CDD" id="cd06223">
    <property type="entry name" value="PRTases_typeI"/>
    <property type="match status" value="1"/>
</dbReference>
<dbReference type="Gene3D" id="3.40.50.2020">
    <property type="match status" value="1"/>
</dbReference>
<evidence type="ECO:0000313" key="4">
    <source>
        <dbReference type="EMBL" id="WBE25604.1"/>
    </source>
</evidence>
<dbReference type="InterPro" id="IPR044005">
    <property type="entry name" value="DZR_2"/>
</dbReference>
<dbReference type="RefSeq" id="WP_269818546.1">
    <property type="nucleotide sequence ID" value="NZ_CP114976.1"/>
</dbReference>
<dbReference type="AlphaFoldDB" id="A0AAE9VTI9"/>
<reference evidence="4 5" key="1">
    <citation type="submission" date="2022-12" db="EMBL/GenBank/DDBJ databases">
        <title>Coexistence and Characterization of a Novel Tigecycline Resistance gene tet(X) variant and blaNDM-1 in a Pseudomonas caeni Isolate of Chicken Origin.</title>
        <authorList>
            <person name="Lu X."/>
            <person name="Zhang L."/>
            <person name="Li R."/>
            <person name="Wang Z."/>
        </authorList>
    </citation>
    <scope>NUCLEOTIDE SEQUENCE [LARGE SCALE GENOMIC DNA]</scope>
    <source>
        <strain evidence="4 5">CE14</strain>
    </source>
</reference>
<dbReference type="InterPro" id="IPR000836">
    <property type="entry name" value="PRTase_dom"/>
</dbReference>
<dbReference type="KEGG" id="dce:O6P33_01795"/>
<keyword evidence="5" id="KW-1185">Reference proteome</keyword>
<dbReference type="Pfam" id="PF18912">
    <property type="entry name" value="DZR_2"/>
    <property type="match status" value="1"/>
</dbReference>
<dbReference type="Proteomes" id="UP001212189">
    <property type="component" value="Chromosome"/>
</dbReference>
<dbReference type="Pfam" id="PF00156">
    <property type="entry name" value="Pribosyltran"/>
    <property type="match status" value="1"/>
</dbReference>
<comment type="similarity">
    <text evidence="1">Belongs to the ComF/GntX family.</text>
</comment>
<evidence type="ECO:0000259" key="2">
    <source>
        <dbReference type="Pfam" id="PF00156"/>
    </source>
</evidence>
<evidence type="ECO:0000256" key="1">
    <source>
        <dbReference type="ARBA" id="ARBA00008007"/>
    </source>
</evidence>
<evidence type="ECO:0000313" key="5">
    <source>
        <dbReference type="Proteomes" id="UP001212189"/>
    </source>
</evidence>
<accession>A0AAE9VTI9</accession>
<protein>
    <submittedName>
        <fullName evidence="4">ComF family protein</fullName>
    </submittedName>
</protein>
<evidence type="ECO:0000259" key="3">
    <source>
        <dbReference type="Pfam" id="PF18912"/>
    </source>
</evidence>
<dbReference type="EMBL" id="CP114976">
    <property type="protein sequence ID" value="WBE25604.1"/>
    <property type="molecule type" value="Genomic_DNA"/>
</dbReference>